<keyword evidence="2" id="KW-0648">Protein biosynthesis</keyword>
<dbReference type="GO" id="GO:0003746">
    <property type="term" value="F:translation elongation factor activity"/>
    <property type="evidence" value="ECO:0007669"/>
    <property type="project" value="UniProtKB-KW"/>
</dbReference>
<keyword evidence="2" id="KW-0251">Elongation factor</keyword>
<evidence type="ECO:0000313" key="2">
    <source>
        <dbReference type="EMBL" id="CAA9568418.1"/>
    </source>
</evidence>
<feature type="compositionally biased region" description="Gly residues" evidence="1">
    <location>
        <begin position="103"/>
        <end position="121"/>
    </location>
</feature>
<feature type="non-terminal residue" evidence="2">
    <location>
        <position position="1"/>
    </location>
</feature>
<feature type="compositionally biased region" description="Gly residues" evidence="1">
    <location>
        <begin position="56"/>
        <end position="68"/>
    </location>
</feature>
<proteinExistence type="predicted"/>
<sequence>APQGDRDRGRDVPEDAGVGGRRGQRGLPVAGRGADRRGAGAGAGQAREHQPAHGVPGRGLCAGQGRGGAAHAVLPGLPAAVLHPDDGRDGVDHVAGRDRDGDAGGQRADGGGADHAGGDRGGAALRDPRGRPYRRGRRRHQDHQV</sequence>
<feature type="compositionally biased region" description="Basic and acidic residues" evidence="1">
    <location>
        <begin position="1"/>
        <end position="13"/>
    </location>
</feature>
<feature type="region of interest" description="Disordered" evidence="1">
    <location>
        <begin position="1"/>
        <end position="145"/>
    </location>
</feature>
<feature type="compositionally biased region" description="Basic residues" evidence="1">
    <location>
        <begin position="131"/>
        <end position="145"/>
    </location>
</feature>
<organism evidence="2">
    <name type="scientific">uncultured Thermomicrobiales bacterium</name>
    <dbReference type="NCBI Taxonomy" id="1645740"/>
    <lineage>
        <taxon>Bacteria</taxon>
        <taxon>Pseudomonadati</taxon>
        <taxon>Thermomicrobiota</taxon>
        <taxon>Thermomicrobia</taxon>
        <taxon>Thermomicrobiales</taxon>
        <taxon>environmental samples</taxon>
    </lineage>
</organism>
<dbReference type="AlphaFoldDB" id="A0A6J4V8J4"/>
<feature type="compositionally biased region" description="Basic and acidic residues" evidence="1">
    <location>
        <begin position="83"/>
        <end position="102"/>
    </location>
</feature>
<name>A0A6J4V8J4_9BACT</name>
<feature type="non-terminal residue" evidence="2">
    <location>
        <position position="145"/>
    </location>
</feature>
<protein>
    <submittedName>
        <fullName evidence="2">Translation elongation factor Tu</fullName>
    </submittedName>
</protein>
<evidence type="ECO:0000256" key="1">
    <source>
        <dbReference type="SAM" id="MobiDB-lite"/>
    </source>
</evidence>
<accession>A0A6J4V8J4</accession>
<dbReference type="EMBL" id="CADCWJ010000489">
    <property type="protein sequence ID" value="CAA9568418.1"/>
    <property type="molecule type" value="Genomic_DNA"/>
</dbReference>
<reference evidence="2" key="1">
    <citation type="submission" date="2020-02" db="EMBL/GenBank/DDBJ databases">
        <authorList>
            <person name="Meier V. D."/>
        </authorList>
    </citation>
    <scope>NUCLEOTIDE SEQUENCE</scope>
    <source>
        <strain evidence="2">AVDCRST_MAG87</strain>
    </source>
</reference>
<gene>
    <name evidence="2" type="ORF">AVDCRST_MAG87-2167</name>
</gene>